<keyword evidence="3" id="KW-0408">Iron</keyword>
<keyword evidence="5" id="KW-0456">Lyase</keyword>
<evidence type="ECO:0000256" key="5">
    <source>
        <dbReference type="ARBA" id="ARBA00023239"/>
    </source>
</evidence>
<dbReference type="InterPro" id="IPR037237">
    <property type="entry name" value="IlvD/EDD_N"/>
</dbReference>
<keyword evidence="4" id="KW-0411">Iron-sulfur</keyword>
<dbReference type="GO" id="GO:0046872">
    <property type="term" value="F:metal ion binding"/>
    <property type="evidence" value="ECO:0007669"/>
    <property type="project" value="UniProtKB-KW"/>
</dbReference>
<evidence type="ECO:0000313" key="9">
    <source>
        <dbReference type="Proteomes" id="UP000183447"/>
    </source>
</evidence>
<sequence length="576" mass="61460">MSTSDKTRKLRSAEWFGRQDSYGFIYRSWMKNQGHPAEMFQGKPVIGICNTWSDLTPCNGHLRALAEHVKRGVYAAGGFPVEFPVMSLGESNMRPTTMLFRNLASMDVEASIRANPLDAVVLLVGCDKTTPASLMGAASVDLPTIVVSGGPMLSGRWKGKPIGSGTDVIRFKEAVRAGSMSVDEFMASEAAMSRSAGSCMTMGTASTMASICEGLGIALPENGAIPAVDARRQAFAFASGRRAVEMVWEDLRMSKILTRAAFLNAVRLNAALGGSTNAVVHLLALAGRLGVEFSLDDWDAAGRDIPCLVNLMPSGQYLMEDFFHAGGVPSVLGEIAGRLEADALTVTGRSIGESHVSPEVHDRNVIFPLDAPFKPAGGIAVLRGNLAPGGAVIKPSAATPRLMQHSGPAIVFDDADDLKARIDDPDLPIDENTVLVLRNCGPKGYPGMAEIGNLPIPRRMLEKGVLDMVRISDARMSGTAFGTVVLHVAPESAAGGPLALVRDGDIITLDVAARRLHLEVDEAELEARRQALEPFVSPYTRGWEKLYVEHVQQADTGADLDFLVGGSGDYVPRVSH</sequence>
<evidence type="ECO:0000256" key="2">
    <source>
        <dbReference type="ARBA" id="ARBA00022723"/>
    </source>
</evidence>
<gene>
    <name evidence="8" type="ORF">SAMN02983003_1583</name>
</gene>
<keyword evidence="2" id="KW-0479">Metal-binding</keyword>
<dbReference type="InterPro" id="IPR052352">
    <property type="entry name" value="Sugar_Degrad_Dehydratases"/>
</dbReference>
<evidence type="ECO:0000313" key="8">
    <source>
        <dbReference type="EMBL" id="SFZ83328.1"/>
    </source>
</evidence>
<dbReference type="EMBL" id="FPKU01000001">
    <property type="protein sequence ID" value="SFZ83328.1"/>
    <property type="molecule type" value="Genomic_DNA"/>
</dbReference>
<feature type="domain" description="Dihydroxy-acid/6-phosphogluconate dehydratase N-terminal" evidence="6">
    <location>
        <begin position="43"/>
        <end position="353"/>
    </location>
</feature>
<dbReference type="PANTHER" id="PTHR43183">
    <property type="entry name" value="HYPOTHETICAL DIHYDROXYACID DEHYDRATASE (EUROFUNG)-RELATED"/>
    <property type="match status" value="1"/>
</dbReference>
<dbReference type="PANTHER" id="PTHR43183:SF1">
    <property type="entry name" value="HYPOTHETICAL DIHYDROXY-ACID DEHYDRATASE (EUROFUNG)-RELATED"/>
    <property type="match status" value="1"/>
</dbReference>
<dbReference type="OrthoDB" id="9807077at2"/>
<dbReference type="FunFam" id="3.50.30.80:FF:000001">
    <property type="entry name" value="Dihydroxy-acid dehydratase"/>
    <property type="match status" value="1"/>
</dbReference>
<protein>
    <submittedName>
        <fullName evidence="8">Dihydroxy-acid dehydratase</fullName>
    </submittedName>
</protein>
<dbReference type="AlphaFoldDB" id="A0A1K2HX03"/>
<dbReference type="PROSITE" id="PS00886">
    <property type="entry name" value="ILVD_EDD_1"/>
    <property type="match status" value="1"/>
</dbReference>
<dbReference type="STRING" id="665118.SAMN02983003_1583"/>
<reference evidence="8 9" key="1">
    <citation type="submission" date="2016-11" db="EMBL/GenBank/DDBJ databases">
        <authorList>
            <person name="Jaros S."/>
            <person name="Januszkiewicz K."/>
            <person name="Wedrychowicz H."/>
        </authorList>
    </citation>
    <scope>NUCLEOTIDE SEQUENCE [LARGE SCALE GENOMIC DNA]</scope>
    <source>
        <strain evidence="8 9">ATCC 23634</strain>
    </source>
</reference>
<accession>A0A1K2HX03</accession>
<proteinExistence type="inferred from homology"/>
<dbReference type="GO" id="GO:0051536">
    <property type="term" value="F:iron-sulfur cluster binding"/>
    <property type="evidence" value="ECO:0007669"/>
    <property type="project" value="UniProtKB-KW"/>
</dbReference>
<dbReference type="InterPro" id="IPR000581">
    <property type="entry name" value="ILV_EDD_N"/>
</dbReference>
<dbReference type="InterPro" id="IPR020558">
    <property type="entry name" value="DiOHA_6PGluconate_deHydtase_CS"/>
</dbReference>
<dbReference type="NCBIfam" id="NF009560">
    <property type="entry name" value="PRK13017.1"/>
    <property type="match status" value="1"/>
</dbReference>
<dbReference type="GO" id="GO:0016836">
    <property type="term" value="F:hydro-lyase activity"/>
    <property type="evidence" value="ECO:0007669"/>
    <property type="project" value="UniProtKB-ARBA"/>
</dbReference>
<feature type="domain" description="Dihydroxy-acid/6-phosphogluconate dehydratase C-terminal" evidence="7">
    <location>
        <begin position="364"/>
        <end position="558"/>
    </location>
</feature>
<keyword evidence="9" id="KW-1185">Reference proteome</keyword>
<evidence type="ECO:0000259" key="6">
    <source>
        <dbReference type="Pfam" id="PF00920"/>
    </source>
</evidence>
<dbReference type="NCBIfam" id="NF004784">
    <property type="entry name" value="PRK06131.1"/>
    <property type="match status" value="1"/>
</dbReference>
<dbReference type="SUPFAM" id="SSF143975">
    <property type="entry name" value="IlvD/EDD N-terminal domain-like"/>
    <property type="match status" value="1"/>
</dbReference>
<name>A0A1K2HX03_9HYPH</name>
<organism evidence="8 9">
    <name type="scientific">Devosia enhydra</name>
    <dbReference type="NCBI Taxonomy" id="665118"/>
    <lineage>
        <taxon>Bacteria</taxon>
        <taxon>Pseudomonadati</taxon>
        <taxon>Pseudomonadota</taxon>
        <taxon>Alphaproteobacteria</taxon>
        <taxon>Hyphomicrobiales</taxon>
        <taxon>Devosiaceae</taxon>
        <taxon>Devosia</taxon>
    </lineage>
</organism>
<dbReference type="Pfam" id="PF24877">
    <property type="entry name" value="ILV_EDD_C"/>
    <property type="match status" value="1"/>
</dbReference>
<evidence type="ECO:0000259" key="7">
    <source>
        <dbReference type="Pfam" id="PF24877"/>
    </source>
</evidence>
<dbReference type="Pfam" id="PF00920">
    <property type="entry name" value="ILVD_EDD_N"/>
    <property type="match status" value="1"/>
</dbReference>
<evidence type="ECO:0000256" key="4">
    <source>
        <dbReference type="ARBA" id="ARBA00023014"/>
    </source>
</evidence>
<evidence type="ECO:0000256" key="1">
    <source>
        <dbReference type="ARBA" id="ARBA00006486"/>
    </source>
</evidence>
<evidence type="ECO:0000256" key="3">
    <source>
        <dbReference type="ARBA" id="ARBA00023004"/>
    </source>
</evidence>
<dbReference type="InterPro" id="IPR042096">
    <property type="entry name" value="Dihydro-acid_dehy_C"/>
</dbReference>
<comment type="similarity">
    <text evidence="1">Belongs to the IlvD/Edd family.</text>
</comment>
<dbReference type="InterPro" id="IPR056740">
    <property type="entry name" value="ILV_EDD_C"/>
</dbReference>
<dbReference type="Proteomes" id="UP000183447">
    <property type="component" value="Unassembled WGS sequence"/>
</dbReference>
<dbReference type="Gene3D" id="3.50.30.80">
    <property type="entry name" value="IlvD/EDD C-terminal domain-like"/>
    <property type="match status" value="1"/>
</dbReference>
<dbReference type="SUPFAM" id="SSF52016">
    <property type="entry name" value="LeuD/IlvD-like"/>
    <property type="match status" value="1"/>
</dbReference>
<dbReference type="RefSeq" id="WP_072340586.1">
    <property type="nucleotide sequence ID" value="NZ_FPKU01000001.1"/>
</dbReference>